<feature type="region of interest" description="Disordered" evidence="1">
    <location>
        <begin position="1"/>
        <end position="138"/>
    </location>
</feature>
<keyword evidence="3" id="KW-1185">Reference proteome</keyword>
<dbReference type="Proteomes" id="UP001465976">
    <property type="component" value="Unassembled WGS sequence"/>
</dbReference>
<evidence type="ECO:0000256" key="1">
    <source>
        <dbReference type="SAM" id="MobiDB-lite"/>
    </source>
</evidence>
<name>A0ABR3EQE2_9AGAR</name>
<organism evidence="2 3">
    <name type="scientific">Marasmius crinis-equi</name>
    <dbReference type="NCBI Taxonomy" id="585013"/>
    <lineage>
        <taxon>Eukaryota</taxon>
        <taxon>Fungi</taxon>
        <taxon>Dikarya</taxon>
        <taxon>Basidiomycota</taxon>
        <taxon>Agaricomycotina</taxon>
        <taxon>Agaricomycetes</taxon>
        <taxon>Agaricomycetidae</taxon>
        <taxon>Agaricales</taxon>
        <taxon>Marasmiineae</taxon>
        <taxon>Marasmiaceae</taxon>
        <taxon>Marasmius</taxon>
    </lineage>
</organism>
<sequence>MSAAERDAQRSRVRKRKHSDGLPQEQQEGDDRESSRPSKRLCAVTPRDQDDTVGEGSNVQGNSNNTCCDLDVDGHDDIFPEEPFYDALDTIPGFTDDVSGEDIRDGKRDEEDGDKEQNEVEDEEEEEEDLPFTPMKAG</sequence>
<feature type="compositionally biased region" description="Acidic residues" evidence="1">
    <location>
        <begin position="119"/>
        <end position="130"/>
    </location>
</feature>
<reference evidence="2 3" key="1">
    <citation type="submission" date="2024-02" db="EMBL/GenBank/DDBJ databases">
        <title>A draft genome for the cacao thread blight pathogen Marasmius crinis-equi.</title>
        <authorList>
            <person name="Cohen S.P."/>
            <person name="Baruah I.K."/>
            <person name="Amoako-Attah I."/>
            <person name="Bukari Y."/>
            <person name="Meinhardt L.W."/>
            <person name="Bailey B.A."/>
        </authorList>
    </citation>
    <scope>NUCLEOTIDE SEQUENCE [LARGE SCALE GENOMIC DNA]</scope>
    <source>
        <strain evidence="2 3">GH-76</strain>
    </source>
</reference>
<gene>
    <name evidence="2" type="ORF">V5O48_016921</name>
</gene>
<evidence type="ECO:0000313" key="3">
    <source>
        <dbReference type="Proteomes" id="UP001465976"/>
    </source>
</evidence>
<feature type="compositionally biased region" description="Basic and acidic residues" evidence="1">
    <location>
        <begin position="101"/>
        <end position="118"/>
    </location>
</feature>
<feature type="compositionally biased region" description="Polar residues" evidence="1">
    <location>
        <begin position="55"/>
        <end position="67"/>
    </location>
</feature>
<comment type="caution">
    <text evidence="2">The sequence shown here is derived from an EMBL/GenBank/DDBJ whole genome shotgun (WGS) entry which is preliminary data.</text>
</comment>
<dbReference type="EMBL" id="JBAHYK010002418">
    <property type="protein sequence ID" value="KAL0565108.1"/>
    <property type="molecule type" value="Genomic_DNA"/>
</dbReference>
<evidence type="ECO:0000313" key="2">
    <source>
        <dbReference type="EMBL" id="KAL0565108.1"/>
    </source>
</evidence>
<protein>
    <submittedName>
        <fullName evidence="2">Uncharacterized protein</fullName>
    </submittedName>
</protein>
<accession>A0ABR3EQE2</accession>
<proteinExistence type="predicted"/>
<feature type="compositionally biased region" description="Basic and acidic residues" evidence="1">
    <location>
        <begin position="1"/>
        <end position="10"/>
    </location>
</feature>